<dbReference type="PANTHER" id="PTHR43464:SF19">
    <property type="entry name" value="UBIQUINONE BIOSYNTHESIS O-METHYLTRANSFERASE, MITOCHONDRIAL"/>
    <property type="match status" value="1"/>
</dbReference>
<dbReference type="EMBL" id="AP023440">
    <property type="protein sequence ID" value="BCL30475.1"/>
    <property type="molecule type" value="Genomic_DNA"/>
</dbReference>
<dbReference type="GO" id="GO:0032259">
    <property type="term" value="P:methylation"/>
    <property type="evidence" value="ECO:0007669"/>
    <property type="project" value="UniProtKB-KW"/>
</dbReference>
<keyword evidence="6" id="KW-1185">Reference proteome</keyword>
<dbReference type="AlphaFoldDB" id="A0A7G1PBN1"/>
<evidence type="ECO:0000256" key="2">
    <source>
        <dbReference type="ARBA" id="ARBA00022679"/>
    </source>
</evidence>
<feature type="domain" description="Methyltransferase" evidence="4">
    <location>
        <begin position="59"/>
        <end position="157"/>
    </location>
</feature>
<keyword evidence="3" id="KW-0949">S-adenosyl-L-methionine</keyword>
<dbReference type="Pfam" id="PF13649">
    <property type="entry name" value="Methyltransf_25"/>
    <property type="match status" value="1"/>
</dbReference>
<dbReference type="Proteomes" id="UP000516444">
    <property type="component" value="Chromosome"/>
</dbReference>
<keyword evidence="2" id="KW-0808">Transferase</keyword>
<accession>A0A7G1PBN1</accession>
<evidence type="ECO:0000313" key="5">
    <source>
        <dbReference type="EMBL" id="BCL30475.1"/>
    </source>
</evidence>
<dbReference type="RefSeq" id="WP_190852432.1">
    <property type="nucleotide sequence ID" value="NZ_AP023440.1"/>
</dbReference>
<dbReference type="InterPro" id="IPR041698">
    <property type="entry name" value="Methyltransf_25"/>
</dbReference>
<reference evidence="5 6" key="1">
    <citation type="journal article" date="2014" name="Int. J. Syst. Evol. Microbiol.">
        <title>Complete genome sequence of Corynebacterium casei LMG S-19264T (=DSM 44701T), isolated from a smear-ripened cheese.</title>
        <authorList>
            <consortium name="US DOE Joint Genome Institute (JGI-PGF)"/>
            <person name="Walter F."/>
            <person name="Albersmeier A."/>
            <person name="Kalinowski J."/>
            <person name="Ruckert C."/>
        </authorList>
    </citation>
    <scope>NUCLEOTIDE SEQUENCE [LARGE SCALE GENOMIC DNA]</scope>
    <source>
        <strain evidence="5 6">JCM 4677</strain>
    </source>
</reference>
<organism evidence="5 6">
    <name type="scientific">Streptomyces aurantiacus</name>
    <dbReference type="NCBI Taxonomy" id="47760"/>
    <lineage>
        <taxon>Bacteria</taxon>
        <taxon>Bacillati</taxon>
        <taxon>Actinomycetota</taxon>
        <taxon>Actinomycetes</taxon>
        <taxon>Kitasatosporales</taxon>
        <taxon>Streptomycetaceae</taxon>
        <taxon>Streptomyces</taxon>
        <taxon>Streptomyces aurantiacus group</taxon>
    </lineage>
</organism>
<evidence type="ECO:0000313" key="6">
    <source>
        <dbReference type="Proteomes" id="UP000516444"/>
    </source>
</evidence>
<dbReference type="KEGG" id="sgm:GCM10017557_53340"/>
<dbReference type="CDD" id="cd02440">
    <property type="entry name" value="AdoMet_MTases"/>
    <property type="match status" value="1"/>
</dbReference>
<protein>
    <recommendedName>
        <fullName evidence="4">Methyltransferase domain-containing protein</fullName>
    </recommendedName>
</protein>
<dbReference type="SUPFAM" id="SSF53335">
    <property type="entry name" value="S-adenosyl-L-methionine-dependent methyltransferases"/>
    <property type="match status" value="1"/>
</dbReference>
<name>A0A7G1PBN1_9ACTN</name>
<dbReference type="Gene3D" id="3.40.50.150">
    <property type="entry name" value="Vaccinia Virus protein VP39"/>
    <property type="match status" value="1"/>
</dbReference>
<dbReference type="PANTHER" id="PTHR43464">
    <property type="entry name" value="METHYLTRANSFERASE"/>
    <property type="match status" value="1"/>
</dbReference>
<sequence length="279" mass="30349">MNEKFFGSFRTIAALELPRTSMTPPFEGVLGECYSAVVGADAHDLQWALDRLGSYPGTVLDLCCGGGRFLTEAVSAGHTVTGVDISQDMLHAATRRMASTDLGIQSRARLLAGDALTLDLEETFDYVILGGLTITLFGTEERAALLRTAARHLKPGGQLLLDYSPVEDPQEDHTGHFTVPVAIGDQRGFYDVGWSWRPNVRQSVTNTYCELVDRHGVTDRYLSAFSFKLFTGAEMSAELQVVGFEIAQVSDVDQKPSSPDVVHDLPPLNLWLAAELTAA</sequence>
<keyword evidence="1" id="KW-0489">Methyltransferase</keyword>
<proteinExistence type="predicted"/>
<dbReference type="InterPro" id="IPR029063">
    <property type="entry name" value="SAM-dependent_MTases_sf"/>
</dbReference>
<evidence type="ECO:0000256" key="1">
    <source>
        <dbReference type="ARBA" id="ARBA00022603"/>
    </source>
</evidence>
<evidence type="ECO:0000259" key="4">
    <source>
        <dbReference type="Pfam" id="PF13649"/>
    </source>
</evidence>
<evidence type="ECO:0000256" key="3">
    <source>
        <dbReference type="ARBA" id="ARBA00022691"/>
    </source>
</evidence>
<dbReference type="GO" id="GO:0008168">
    <property type="term" value="F:methyltransferase activity"/>
    <property type="evidence" value="ECO:0007669"/>
    <property type="project" value="UniProtKB-KW"/>
</dbReference>
<gene>
    <name evidence="5" type="ORF">GCM10017557_53340</name>
</gene>